<evidence type="ECO:0000256" key="2">
    <source>
        <dbReference type="ARBA" id="ARBA00002049"/>
    </source>
</evidence>
<dbReference type="CDD" id="cd06223">
    <property type="entry name" value="PRTases_typeI"/>
    <property type="match status" value="1"/>
</dbReference>
<evidence type="ECO:0000256" key="16">
    <source>
        <dbReference type="RuleBase" id="RU364099"/>
    </source>
</evidence>
<dbReference type="Proteomes" id="UP000719942">
    <property type="component" value="Unassembled WGS sequence"/>
</dbReference>
<keyword evidence="12 16" id="KW-0547">Nucleotide-binding</keyword>
<evidence type="ECO:0000256" key="5">
    <source>
        <dbReference type="ARBA" id="ARBA00004676"/>
    </source>
</evidence>
<evidence type="ECO:0000256" key="9">
    <source>
        <dbReference type="ARBA" id="ARBA00022679"/>
    </source>
</evidence>
<dbReference type="PANTHER" id="PTHR43340:SF1">
    <property type="entry name" value="HYPOXANTHINE PHOSPHORIBOSYLTRANSFERASE"/>
    <property type="match status" value="1"/>
</dbReference>
<dbReference type="InterPro" id="IPR005904">
    <property type="entry name" value="Hxn_phspho_trans"/>
</dbReference>
<comment type="caution">
    <text evidence="18">The sequence shown here is derived from an EMBL/GenBank/DDBJ whole genome shotgun (WGS) entry which is preliminary data.</text>
</comment>
<evidence type="ECO:0000256" key="10">
    <source>
        <dbReference type="ARBA" id="ARBA00022723"/>
    </source>
</evidence>
<dbReference type="InterPro" id="IPR050408">
    <property type="entry name" value="HGPRT"/>
</dbReference>
<evidence type="ECO:0000256" key="3">
    <source>
        <dbReference type="ARBA" id="ARBA00004496"/>
    </source>
</evidence>
<evidence type="ECO:0000256" key="4">
    <source>
        <dbReference type="ARBA" id="ARBA00004669"/>
    </source>
</evidence>
<dbReference type="InterPro" id="IPR029057">
    <property type="entry name" value="PRTase-like"/>
</dbReference>
<keyword evidence="10 16" id="KW-0479">Metal-binding</keyword>
<evidence type="ECO:0000256" key="6">
    <source>
        <dbReference type="ARBA" id="ARBA00008391"/>
    </source>
</evidence>
<evidence type="ECO:0000256" key="7">
    <source>
        <dbReference type="ARBA" id="ARBA00022490"/>
    </source>
</evidence>
<keyword evidence="11 16" id="KW-0660">Purine salvage</keyword>
<evidence type="ECO:0000259" key="17">
    <source>
        <dbReference type="Pfam" id="PF00156"/>
    </source>
</evidence>
<dbReference type="PANTHER" id="PTHR43340">
    <property type="entry name" value="HYPOXANTHINE-GUANINE PHOSPHORIBOSYLTRANSFERASE"/>
    <property type="match status" value="1"/>
</dbReference>
<name>A0ABS7DPK0_9FIRM</name>
<evidence type="ECO:0000256" key="11">
    <source>
        <dbReference type="ARBA" id="ARBA00022726"/>
    </source>
</evidence>
<sequence length="191" mass="21290">MRNDIQSVLFSEEQLAGIVQTIGKQISEDYKDKNLLMVSVLKGSVVFMADLMRAITIPCSIDFMSVSSYGSGTKTSGVVKIIKDLDINLKGYDLLVVEDILDSGLTLSYILELLQSRSPKSIKVCTLFDKPDRRTAHIKADYAGTIVPDEFIVGYGLDYDEKYRNLPFVGILKPEVYEEADRKVSSDSSKE</sequence>
<comment type="cofactor">
    <cofactor evidence="1 16">
        <name>Mg(2+)</name>
        <dbReference type="ChEBI" id="CHEBI:18420"/>
    </cofactor>
</comment>
<evidence type="ECO:0000313" key="18">
    <source>
        <dbReference type="EMBL" id="MBW7573236.1"/>
    </source>
</evidence>
<keyword evidence="13 16" id="KW-0460">Magnesium</keyword>
<comment type="subcellular location">
    <subcellularLocation>
        <location evidence="3 16">Cytoplasm</location>
    </subcellularLocation>
</comment>
<comment type="similarity">
    <text evidence="6 16">Belongs to the purine/pyrimidine phosphoribosyltransferase family.</text>
</comment>
<evidence type="ECO:0000256" key="15">
    <source>
        <dbReference type="ARBA" id="ARBA00049402"/>
    </source>
</evidence>
<comment type="catalytic activity">
    <reaction evidence="15">
        <text>IMP + diphosphate = hypoxanthine + 5-phospho-alpha-D-ribose 1-diphosphate</text>
        <dbReference type="Rhea" id="RHEA:17973"/>
        <dbReference type="ChEBI" id="CHEBI:17368"/>
        <dbReference type="ChEBI" id="CHEBI:33019"/>
        <dbReference type="ChEBI" id="CHEBI:58017"/>
        <dbReference type="ChEBI" id="CHEBI:58053"/>
        <dbReference type="EC" id="2.4.2.8"/>
    </reaction>
    <physiologicalReaction direction="right-to-left" evidence="15">
        <dbReference type="Rhea" id="RHEA:17975"/>
    </physiologicalReaction>
</comment>
<dbReference type="SUPFAM" id="SSF53271">
    <property type="entry name" value="PRTase-like"/>
    <property type="match status" value="1"/>
</dbReference>
<keyword evidence="7 16" id="KW-0963">Cytoplasm</keyword>
<protein>
    <recommendedName>
        <fullName evidence="16">Hypoxanthine phosphoribosyltransferase</fullName>
        <ecNumber evidence="16">2.4.2.8</ecNumber>
    </recommendedName>
</protein>
<comment type="pathway">
    <text evidence="4 16">Purine metabolism; IMP biosynthesis via salvage pathway; IMP from hypoxanthine: step 1/1.</text>
</comment>
<keyword evidence="8 16" id="KW-0328">Glycosyltransferase</keyword>
<evidence type="ECO:0000256" key="1">
    <source>
        <dbReference type="ARBA" id="ARBA00001946"/>
    </source>
</evidence>
<keyword evidence="9 16" id="KW-0808">Transferase</keyword>
<comment type="pathway">
    <text evidence="5">Purine metabolism; GMP biosynthesis via salvage pathway; GMP from guanine: step 1/1.</text>
</comment>
<dbReference type="Gene3D" id="3.40.50.2020">
    <property type="match status" value="1"/>
</dbReference>
<dbReference type="EC" id="2.4.2.8" evidence="16"/>
<dbReference type="GO" id="GO:0016757">
    <property type="term" value="F:glycosyltransferase activity"/>
    <property type="evidence" value="ECO:0007669"/>
    <property type="project" value="UniProtKB-KW"/>
</dbReference>
<reference evidence="18 19" key="1">
    <citation type="submission" date="2021-03" db="EMBL/GenBank/DDBJ databases">
        <title>Caproiciproducens sp. nov. isolated from feces of cow.</title>
        <authorList>
            <person name="Choi J.-Y."/>
        </authorList>
    </citation>
    <scope>NUCLEOTIDE SEQUENCE [LARGE SCALE GENOMIC DNA]</scope>
    <source>
        <strain evidence="18 19">AGMB10547</strain>
    </source>
</reference>
<keyword evidence="19" id="KW-1185">Reference proteome</keyword>
<evidence type="ECO:0000256" key="8">
    <source>
        <dbReference type="ARBA" id="ARBA00022676"/>
    </source>
</evidence>
<accession>A0ABS7DPK0</accession>
<dbReference type="Pfam" id="PF00156">
    <property type="entry name" value="Pribosyltran"/>
    <property type="match status" value="1"/>
</dbReference>
<dbReference type="EMBL" id="JAGFNZ010000004">
    <property type="protein sequence ID" value="MBW7573236.1"/>
    <property type="molecule type" value="Genomic_DNA"/>
</dbReference>
<gene>
    <name evidence="18" type="primary">hpt</name>
    <name evidence="18" type="ORF">J5W02_10480</name>
</gene>
<evidence type="ECO:0000313" key="19">
    <source>
        <dbReference type="Proteomes" id="UP000719942"/>
    </source>
</evidence>
<comment type="function">
    <text evidence="2">Purine salvage pathway enzyme that catalyzes the transfer of the ribosyl-5-phosphate group from 5-phospho-alpha-D-ribose 1-diphosphate (PRPP) to the N9 position of the 6-oxopurines hypoxanthine and guanine to form the corresponding ribonucleotides IMP (inosine 5'-monophosphate) and GMP (guanosine 5'-monophosphate), with the release of PPi.</text>
</comment>
<dbReference type="RefSeq" id="WP_219965651.1">
    <property type="nucleotide sequence ID" value="NZ_JAGFNZ010000004.1"/>
</dbReference>
<proteinExistence type="inferred from homology"/>
<feature type="domain" description="Phosphoribosyltransferase" evidence="17">
    <location>
        <begin position="13"/>
        <end position="159"/>
    </location>
</feature>
<organism evidence="18 19">
    <name type="scientific">Caproiciproducens faecalis</name>
    <dbReference type="NCBI Taxonomy" id="2820301"/>
    <lineage>
        <taxon>Bacteria</taxon>
        <taxon>Bacillati</taxon>
        <taxon>Bacillota</taxon>
        <taxon>Clostridia</taxon>
        <taxon>Eubacteriales</taxon>
        <taxon>Acutalibacteraceae</taxon>
        <taxon>Caproiciproducens</taxon>
    </lineage>
</organism>
<comment type="catalytic activity">
    <reaction evidence="14">
        <text>GMP + diphosphate = guanine + 5-phospho-alpha-D-ribose 1-diphosphate</text>
        <dbReference type="Rhea" id="RHEA:25424"/>
        <dbReference type="ChEBI" id="CHEBI:16235"/>
        <dbReference type="ChEBI" id="CHEBI:33019"/>
        <dbReference type="ChEBI" id="CHEBI:58017"/>
        <dbReference type="ChEBI" id="CHEBI:58115"/>
        <dbReference type="EC" id="2.4.2.8"/>
    </reaction>
    <physiologicalReaction direction="right-to-left" evidence="14">
        <dbReference type="Rhea" id="RHEA:25426"/>
    </physiologicalReaction>
</comment>
<dbReference type="NCBIfam" id="TIGR01203">
    <property type="entry name" value="HGPRTase"/>
    <property type="match status" value="1"/>
</dbReference>
<evidence type="ECO:0000256" key="13">
    <source>
        <dbReference type="ARBA" id="ARBA00022842"/>
    </source>
</evidence>
<evidence type="ECO:0000256" key="14">
    <source>
        <dbReference type="ARBA" id="ARBA00048811"/>
    </source>
</evidence>
<evidence type="ECO:0000256" key="12">
    <source>
        <dbReference type="ARBA" id="ARBA00022741"/>
    </source>
</evidence>
<dbReference type="InterPro" id="IPR000836">
    <property type="entry name" value="PRTase_dom"/>
</dbReference>